<name>A0A0D3QHC4_9CAUD</name>
<dbReference type="GeneID" id="26627745"/>
<reference evidence="2" key="1">
    <citation type="submission" date="2014-11" db="EMBL/GenBank/DDBJ databases">
        <title>Characterization and genome sequencing of a novel bacteriophage infecting APEC.</title>
        <authorList>
            <person name="Chen M."/>
            <person name="Zhang W."/>
        </authorList>
    </citation>
    <scope>NUCLEOTIDE SEQUENCE [LARGE SCALE GENOMIC DNA]</scope>
</reference>
<protein>
    <submittedName>
        <fullName evidence="1">HNS binding protein</fullName>
    </submittedName>
</protein>
<reference evidence="1 2" key="2">
    <citation type="journal article" date="2016" name="Gene">
        <title>Isolation, genome sequencing and functional analysis of two T7-like coliphages of avian pathogenic Escherichia coli.</title>
        <authorList>
            <person name="Chen M."/>
            <person name="Xu J."/>
            <person name="Yao H."/>
            <person name="Lu C."/>
            <person name="Zhang W."/>
        </authorList>
    </citation>
    <scope>NUCLEOTIDE SEQUENCE [LARGE SCALE GENOMIC DNA]</scope>
</reference>
<dbReference type="RefSeq" id="YP_009200600.1">
    <property type="nucleotide sequence ID" value="NC_028822.1"/>
</dbReference>
<dbReference type="OrthoDB" id="19025at10239"/>
<dbReference type="Pfam" id="PF11247">
    <property type="entry name" value="Phage_T7_55"/>
    <property type="match status" value="1"/>
</dbReference>
<dbReference type="EMBL" id="KP090453">
    <property type="protein sequence ID" value="AJF40453.1"/>
    <property type="molecule type" value="Genomic_DNA"/>
</dbReference>
<accession>A0A0D3QHC4</accession>
<evidence type="ECO:0000313" key="2">
    <source>
        <dbReference type="Proteomes" id="UP000032687"/>
    </source>
</evidence>
<sequence>MAITKRFKVSFEMTVKVDSETEDMIKERILDLARSVRDGESVSAQDKELLVQALTHGADGVVAFAVKQGIRNEIREMGIEHHGEGIKFAPATIREVK</sequence>
<dbReference type="KEGG" id="vg:26627745"/>
<dbReference type="Proteomes" id="UP000032687">
    <property type="component" value="Segment"/>
</dbReference>
<gene>
    <name evidence="1" type="ORF">P483_18</name>
</gene>
<dbReference type="InterPro" id="IPR022611">
    <property type="entry name" value="Phage_T7_5.5"/>
</dbReference>
<organism evidence="1 2">
    <name type="scientific">Escherichia phage P483</name>
    <dbReference type="NCBI Taxonomy" id="1572753"/>
    <lineage>
        <taxon>Viruses</taxon>
        <taxon>Duplodnaviria</taxon>
        <taxon>Heunggongvirae</taxon>
        <taxon>Uroviricota</taxon>
        <taxon>Caudoviricetes</taxon>
        <taxon>Autographivirales</taxon>
        <taxon>Autotranscriptaviridae</taxon>
        <taxon>Studiervirinae</taxon>
        <taxon>Berlinvirus</taxon>
        <taxon>Berlinvirus P483</taxon>
    </lineage>
</organism>
<keyword evidence="2" id="KW-1185">Reference proteome</keyword>
<evidence type="ECO:0000313" key="1">
    <source>
        <dbReference type="EMBL" id="AJF40453.1"/>
    </source>
</evidence>
<proteinExistence type="predicted"/>